<proteinExistence type="predicted"/>
<comment type="caution">
    <text evidence="1">The sequence shown here is derived from an EMBL/GenBank/DDBJ whole genome shotgun (WGS) entry which is preliminary data.</text>
</comment>
<dbReference type="Proteomes" id="UP001066276">
    <property type="component" value="Chromosome 6"/>
</dbReference>
<keyword evidence="2" id="KW-1185">Reference proteome</keyword>
<accession>A0AAV7QLZ4</accession>
<name>A0AAV7QLZ4_PLEWA</name>
<gene>
    <name evidence="1" type="ORF">NDU88_005685</name>
</gene>
<evidence type="ECO:0000313" key="2">
    <source>
        <dbReference type="Proteomes" id="UP001066276"/>
    </source>
</evidence>
<dbReference type="AlphaFoldDB" id="A0AAV7QLZ4"/>
<feature type="non-terminal residue" evidence="1">
    <location>
        <position position="56"/>
    </location>
</feature>
<reference evidence="1" key="1">
    <citation type="journal article" date="2022" name="bioRxiv">
        <title>Sequencing and chromosome-scale assembly of the giantPleurodeles waltlgenome.</title>
        <authorList>
            <person name="Brown T."/>
            <person name="Elewa A."/>
            <person name="Iarovenko S."/>
            <person name="Subramanian E."/>
            <person name="Araus A.J."/>
            <person name="Petzold A."/>
            <person name="Susuki M."/>
            <person name="Suzuki K.-i.T."/>
            <person name="Hayashi T."/>
            <person name="Toyoda A."/>
            <person name="Oliveira C."/>
            <person name="Osipova E."/>
            <person name="Leigh N.D."/>
            <person name="Simon A."/>
            <person name="Yun M.H."/>
        </authorList>
    </citation>
    <scope>NUCLEOTIDE SEQUENCE</scope>
    <source>
        <strain evidence="1">20211129_DDA</strain>
        <tissue evidence="1">Liver</tissue>
    </source>
</reference>
<evidence type="ECO:0000313" key="1">
    <source>
        <dbReference type="EMBL" id="KAJ1139310.1"/>
    </source>
</evidence>
<dbReference type="EMBL" id="JANPWB010000010">
    <property type="protein sequence ID" value="KAJ1139310.1"/>
    <property type="molecule type" value="Genomic_DNA"/>
</dbReference>
<sequence length="56" mass="6466">MPVAASPVKEVCLRMIGMHARFYNGRKRPLKDALCIETEDARLSRNTRRAFKQKTC</sequence>
<organism evidence="1 2">
    <name type="scientific">Pleurodeles waltl</name>
    <name type="common">Iberian ribbed newt</name>
    <dbReference type="NCBI Taxonomy" id="8319"/>
    <lineage>
        <taxon>Eukaryota</taxon>
        <taxon>Metazoa</taxon>
        <taxon>Chordata</taxon>
        <taxon>Craniata</taxon>
        <taxon>Vertebrata</taxon>
        <taxon>Euteleostomi</taxon>
        <taxon>Amphibia</taxon>
        <taxon>Batrachia</taxon>
        <taxon>Caudata</taxon>
        <taxon>Salamandroidea</taxon>
        <taxon>Salamandridae</taxon>
        <taxon>Pleurodelinae</taxon>
        <taxon>Pleurodeles</taxon>
    </lineage>
</organism>
<protein>
    <submittedName>
        <fullName evidence="1">Uncharacterized protein</fullName>
    </submittedName>
</protein>